<dbReference type="GO" id="GO:0016740">
    <property type="term" value="F:transferase activity"/>
    <property type="evidence" value="ECO:0007669"/>
    <property type="project" value="UniProtKB-KW"/>
</dbReference>
<evidence type="ECO:0000259" key="2">
    <source>
        <dbReference type="Pfam" id="PF13649"/>
    </source>
</evidence>
<evidence type="ECO:0000256" key="1">
    <source>
        <dbReference type="ARBA" id="ARBA00022679"/>
    </source>
</evidence>
<dbReference type="EMBL" id="CP009416">
    <property type="protein sequence ID" value="AJD92935.1"/>
    <property type="molecule type" value="Genomic_DNA"/>
</dbReference>
<dbReference type="CDD" id="cd02440">
    <property type="entry name" value="AdoMet_MTases"/>
    <property type="match status" value="1"/>
</dbReference>
<keyword evidence="4" id="KW-1185">Reference proteome</keyword>
<dbReference type="InterPro" id="IPR041698">
    <property type="entry name" value="Methyltransf_25"/>
</dbReference>
<feature type="domain" description="Methyltransferase" evidence="2">
    <location>
        <begin position="51"/>
        <end position="144"/>
    </location>
</feature>
<dbReference type="KEGG" id="jeo:JMA_36180"/>
<dbReference type="OrthoDB" id="465705at2"/>
<dbReference type="PANTHER" id="PTHR43861">
    <property type="entry name" value="TRANS-ACONITATE 2-METHYLTRANSFERASE-RELATED"/>
    <property type="match status" value="1"/>
</dbReference>
<dbReference type="Gene3D" id="3.40.50.150">
    <property type="entry name" value="Vaccinia Virus protein VP39"/>
    <property type="match status" value="1"/>
</dbReference>
<accession>A0A0B5ARP5</accession>
<dbReference type="AlphaFoldDB" id="A0A0B5ARP5"/>
<dbReference type="SUPFAM" id="SSF53335">
    <property type="entry name" value="S-adenosyl-L-methionine-dependent methyltransferases"/>
    <property type="match status" value="1"/>
</dbReference>
<dbReference type="Proteomes" id="UP000031449">
    <property type="component" value="Chromosome"/>
</dbReference>
<gene>
    <name evidence="3" type="ORF">JMA_36180</name>
</gene>
<reference evidence="3 4" key="1">
    <citation type="submission" date="2014-08" db="EMBL/GenBank/DDBJ databases">
        <title>Complete genome of a marine bacteria Jeotgalibacillus malaysiensis.</title>
        <authorList>
            <person name="Yaakop A.S."/>
            <person name="Chan K.-G."/>
            <person name="Goh K.M."/>
        </authorList>
    </citation>
    <scope>NUCLEOTIDE SEQUENCE [LARGE SCALE GENOMIC DNA]</scope>
    <source>
        <strain evidence="3 4">D5</strain>
    </source>
</reference>
<dbReference type="STRING" id="1508404.JMA_36180"/>
<sequence>MLNNTGFNLWADNYDQTVKVSEESNVYPFAGYKEILNTIFNTVMNKKKADVLDIGFGTGVLTTKLYENGHQIDGIDFSSQMISIAQVKMPAANLMEWDIVNGLPAALQEKKYDFIVSTYTLHHLNDEEKVTFIRELLSHLKTGGQLLIGDIAFGKRDQLENCREAHLKHWDEEEFYFVADELKAALDGVCKCDFHELSHCGGVMVITA</sequence>
<protein>
    <recommendedName>
        <fullName evidence="2">Methyltransferase domain-containing protein</fullName>
    </recommendedName>
</protein>
<dbReference type="BioCyc" id="JESP1508404:G14D9-12899-MONOMER"/>
<dbReference type="HOGENOM" id="CLU_111961_0_0_9"/>
<dbReference type="InterPro" id="IPR029063">
    <property type="entry name" value="SAM-dependent_MTases_sf"/>
</dbReference>
<proteinExistence type="predicted"/>
<name>A0A0B5ARP5_9BACL</name>
<dbReference type="Pfam" id="PF13649">
    <property type="entry name" value="Methyltransf_25"/>
    <property type="match status" value="1"/>
</dbReference>
<evidence type="ECO:0000313" key="4">
    <source>
        <dbReference type="Proteomes" id="UP000031449"/>
    </source>
</evidence>
<organism evidence="3 4">
    <name type="scientific">Jeotgalibacillus malaysiensis</name>
    <dbReference type="NCBI Taxonomy" id="1508404"/>
    <lineage>
        <taxon>Bacteria</taxon>
        <taxon>Bacillati</taxon>
        <taxon>Bacillota</taxon>
        <taxon>Bacilli</taxon>
        <taxon>Bacillales</taxon>
        <taxon>Caryophanaceae</taxon>
        <taxon>Jeotgalibacillus</taxon>
    </lineage>
</organism>
<evidence type="ECO:0000313" key="3">
    <source>
        <dbReference type="EMBL" id="AJD92935.1"/>
    </source>
</evidence>
<keyword evidence="1" id="KW-0808">Transferase</keyword>